<keyword evidence="2" id="KW-1185">Reference proteome</keyword>
<dbReference type="EMBL" id="BMAO01008739">
    <property type="protein sequence ID" value="GFR25918.1"/>
    <property type="molecule type" value="Genomic_DNA"/>
</dbReference>
<organism evidence="1 2">
    <name type="scientific">Trichonephila clavata</name>
    <name type="common">Joro spider</name>
    <name type="synonym">Nephila clavata</name>
    <dbReference type="NCBI Taxonomy" id="2740835"/>
    <lineage>
        <taxon>Eukaryota</taxon>
        <taxon>Metazoa</taxon>
        <taxon>Ecdysozoa</taxon>
        <taxon>Arthropoda</taxon>
        <taxon>Chelicerata</taxon>
        <taxon>Arachnida</taxon>
        <taxon>Araneae</taxon>
        <taxon>Araneomorphae</taxon>
        <taxon>Entelegynae</taxon>
        <taxon>Araneoidea</taxon>
        <taxon>Nephilidae</taxon>
        <taxon>Trichonephila</taxon>
    </lineage>
</organism>
<sequence>MSKINHIELHFHSFIPSNKRAFEFRISFRAAERSVEVQIILDKISQMALSETEQFYPGVVLSLSINCPLSLGQHMGVGCKHISPGLERRVDRMRASN</sequence>
<proteinExistence type="predicted"/>
<evidence type="ECO:0000313" key="2">
    <source>
        <dbReference type="Proteomes" id="UP000887116"/>
    </source>
</evidence>
<dbReference type="Proteomes" id="UP000887116">
    <property type="component" value="Unassembled WGS sequence"/>
</dbReference>
<name>A0A8X6HLQ3_TRICU</name>
<reference evidence="1" key="1">
    <citation type="submission" date="2020-07" db="EMBL/GenBank/DDBJ databases">
        <title>Multicomponent nature underlies the extraordinary mechanical properties of spider dragline silk.</title>
        <authorList>
            <person name="Kono N."/>
            <person name="Nakamura H."/>
            <person name="Mori M."/>
            <person name="Yoshida Y."/>
            <person name="Ohtoshi R."/>
            <person name="Malay A.D."/>
            <person name="Moran D.A.P."/>
            <person name="Tomita M."/>
            <person name="Numata K."/>
            <person name="Arakawa K."/>
        </authorList>
    </citation>
    <scope>NUCLEOTIDE SEQUENCE</scope>
</reference>
<accession>A0A8X6HLQ3</accession>
<comment type="caution">
    <text evidence="1">The sequence shown here is derived from an EMBL/GenBank/DDBJ whole genome shotgun (WGS) entry which is preliminary data.</text>
</comment>
<protein>
    <submittedName>
        <fullName evidence="1">Uncharacterized protein</fullName>
    </submittedName>
</protein>
<gene>
    <name evidence="1" type="ORF">TNCT_542941</name>
</gene>
<dbReference type="AlphaFoldDB" id="A0A8X6HLQ3"/>
<evidence type="ECO:0000313" key="1">
    <source>
        <dbReference type="EMBL" id="GFR25918.1"/>
    </source>
</evidence>